<dbReference type="AlphaFoldDB" id="A0A0F9XMT5"/>
<gene>
    <name evidence="3" type="ORF">LCGC14_0124760</name>
</gene>
<organism evidence="3">
    <name type="scientific">marine sediment metagenome</name>
    <dbReference type="NCBI Taxonomy" id="412755"/>
    <lineage>
        <taxon>unclassified sequences</taxon>
        <taxon>metagenomes</taxon>
        <taxon>ecological metagenomes</taxon>
    </lineage>
</organism>
<name>A0A0F9XMT5_9ZZZZ</name>
<dbReference type="Gene3D" id="3.40.50.1110">
    <property type="entry name" value="SGNH hydrolase"/>
    <property type="match status" value="1"/>
</dbReference>
<dbReference type="InterPro" id="IPR052940">
    <property type="entry name" value="Carb_Esterase_6"/>
</dbReference>
<protein>
    <recommendedName>
        <fullName evidence="2">Sialate O-acetylesterase domain-containing protein</fullName>
    </recommendedName>
</protein>
<keyword evidence="1" id="KW-0378">Hydrolase</keyword>
<accession>A0A0F9XMT5</accession>
<dbReference type="EMBL" id="LAZR01000039">
    <property type="protein sequence ID" value="KKO00702.1"/>
    <property type="molecule type" value="Genomic_DNA"/>
</dbReference>
<evidence type="ECO:0000313" key="3">
    <source>
        <dbReference type="EMBL" id="KKO00702.1"/>
    </source>
</evidence>
<dbReference type="GO" id="GO:0016787">
    <property type="term" value="F:hydrolase activity"/>
    <property type="evidence" value="ECO:0007669"/>
    <property type="project" value="UniProtKB-KW"/>
</dbReference>
<sequence>MPKMSACSDSKEADLAHKTTLTLYSPRPWQVFQRQSMRTGKVLIDGRLADRADVVEVKFTGRSAGGALDGRWRRAKLDRASRAFRLSAQLPAGGWYSLEVRARVGGETVASARAEKFGVGEVFVTAGQSNSTSCGQFPTKQRSGMVSAFNGTQWKTATDPMWGAYDLIGVSPTELIVYAGGSPWLSFGDAMYKRYGVPIGVAVTGQGGSSVLQWQPGEDVFAWMMTRIWQLGAGGFRAVLWHQGESDCEMPPGQYCEKLARVIEASRAEGGWAIPWSVAKVSYRGPDLPRLDSMRVEFDAIWESGIALAGPDTDTLGGDNRDDDGKGVHFSPKGLRAHGRMWANVIAKWLGKP</sequence>
<dbReference type="PANTHER" id="PTHR31988">
    <property type="entry name" value="ESTERASE, PUTATIVE (DUF303)-RELATED"/>
    <property type="match status" value="1"/>
</dbReference>
<dbReference type="InterPro" id="IPR005181">
    <property type="entry name" value="SASA"/>
</dbReference>
<dbReference type="PANTHER" id="PTHR31988:SF19">
    <property type="entry name" value="9-O-ACETYL-N-ACETYLNEURAMINIC ACID DEACETYLASE-RELATED"/>
    <property type="match status" value="1"/>
</dbReference>
<dbReference type="SUPFAM" id="SSF52266">
    <property type="entry name" value="SGNH hydrolase"/>
    <property type="match status" value="1"/>
</dbReference>
<comment type="caution">
    <text evidence="3">The sequence shown here is derived from an EMBL/GenBank/DDBJ whole genome shotgun (WGS) entry which is preliminary data.</text>
</comment>
<evidence type="ECO:0000256" key="1">
    <source>
        <dbReference type="ARBA" id="ARBA00022801"/>
    </source>
</evidence>
<feature type="domain" description="Sialate O-acetylesterase" evidence="2">
    <location>
        <begin position="121"/>
        <end position="346"/>
    </location>
</feature>
<proteinExistence type="predicted"/>
<dbReference type="Pfam" id="PF03629">
    <property type="entry name" value="SASA"/>
    <property type="match status" value="1"/>
</dbReference>
<evidence type="ECO:0000259" key="2">
    <source>
        <dbReference type="Pfam" id="PF03629"/>
    </source>
</evidence>
<dbReference type="InterPro" id="IPR036514">
    <property type="entry name" value="SGNH_hydro_sf"/>
</dbReference>
<reference evidence="3" key="1">
    <citation type="journal article" date="2015" name="Nature">
        <title>Complex archaea that bridge the gap between prokaryotes and eukaryotes.</title>
        <authorList>
            <person name="Spang A."/>
            <person name="Saw J.H."/>
            <person name="Jorgensen S.L."/>
            <person name="Zaremba-Niedzwiedzka K."/>
            <person name="Martijn J."/>
            <person name="Lind A.E."/>
            <person name="van Eijk R."/>
            <person name="Schleper C."/>
            <person name="Guy L."/>
            <person name="Ettema T.J."/>
        </authorList>
    </citation>
    <scope>NUCLEOTIDE SEQUENCE</scope>
</reference>